<evidence type="ECO:0000256" key="1">
    <source>
        <dbReference type="ARBA" id="ARBA00004370"/>
    </source>
</evidence>
<keyword evidence="3" id="KW-1133">Transmembrane helix</keyword>
<keyword evidence="2 3" id="KW-0472">Membrane</keyword>
<sequence>MIYDCPQNLLSPRKKKMCQPKSFTVWVLQVIALLGLLALCLWLSLRPKKPTYTITEFSVPVSNNGNSTSMADQGGQSGTLSYTLEIKNGNKDSSIYHENILLTFYYNQDSAGENTISGFHLGKDKTTQIMDHVDINARVWRPLLIAIANKTAEVRVDLVSSIQYRTWGRKSKHHGMNLQGRVKIGSDGKISGKKKKIKLGRASKKWSLRVT</sequence>
<evidence type="ECO:0000256" key="2">
    <source>
        <dbReference type="ARBA" id="ARBA00023136"/>
    </source>
</evidence>
<dbReference type="EMBL" id="GHES01041457">
    <property type="protein sequence ID" value="MPA72016.1"/>
    <property type="molecule type" value="Transcribed_RNA"/>
</dbReference>
<dbReference type="AlphaFoldDB" id="A0A5B7BV76"/>
<evidence type="ECO:0000313" key="4">
    <source>
        <dbReference type="EMBL" id="MPA72016.1"/>
    </source>
</evidence>
<protein>
    <submittedName>
        <fullName evidence="4">Uncharacterized protein</fullName>
    </submittedName>
</protein>
<dbReference type="PANTHER" id="PTHR31415:SF89">
    <property type="entry name" value="PROTEIN NDR1-LIKE"/>
    <property type="match status" value="1"/>
</dbReference>
<keyword evidence="3" id="KW-0812">Transmembrane</keyword>
<accession>A0A5B7BV76</accession>
<dbReference type="InterPro" id="IPR044839">
    <property type="entry name" value="NDR1-like"/>
</dbReference>
<proteinExistence type="predicted"/>
<comment type="subcellular location">
    <subcellularLocation>
        <location evidence="1">Membrane</location>
    </subcellularLocation>
</comment>
<dbReference type="GO" id="GO:0005886">
    <property type="term" value="C:plasma membrane"/>
    <property type="evidence" value="ECO:0007669"/>
    <property type="project" value="TreeGrafter"/>
</dbReference>
<reference evidence="4" key="1">
    <citation type="submission" date="2019-08" db="EMBL/GenBank/DDBJ databases">
        <title>Reference gene set and small RNA set construction with multiple tissues from Davidia involucrata Baill.</title>
        <authorList>
            <person name="Yang H."/>
            <person name="Zhou C."/>
            <person name="Li G."/>
            <person name="Wang J."/>
            <person name="Gao P."/>
            <person name="Wang M."/>
            <person name="Wang R."/>
            <person name="Zhao Y."/>
        </authorList>
    </citation>
    <scope>NUCLEOTIDE SEQUENCE</scope>
    <source>
        <tissue evidence="4">Mixed with DoveR01_LX</tissue>
    </source>
</reference>
<dbReference type="GO" id="GO:0009506">
    <property type="term" value="C:plasmodesma"/>
    <property type="evidence" value="ECO:0007669"/>
    <property type="project" value="TreeGrafter"/>
</dbReference>
<feature type="transmembrane region" description="Helical" evidence="3">
    <location>
        <begin position="23"/>
        <end position="45"/>
    </location>
</feature>
<name>A0A5B7BV76_DAVIN</name>
<organism evidence="4">
    <name type="scientific">Davidia involucrata</name>
    <name type="common">Dove tree</name>
    <dbReference type="NCBI Taxonomy" id="16924"/>
    <lineage>
        <taxon>Eukaryota</taxon>
        <taxon>Viridiplantae</taxon>
        <taxon>Streptophyta</taxon>
        <taxon>Embryophyta</taxon>
        <taxon>Tracheophyta</taxon>
        <taxon>Spermatophyta</taxon>
        <taxon>Magnoliopsida</taxon>
        <taxon>eudicotyledons</taxon>
        <taxon>Gunneridae</taxon>
        <taxon>Pentapetalae</taxon>
        <taxon>asterids</taxon>
        <taxon>Cornales</taxon>
        <taxon>Nyssaceae</taxon>
        <taxon>Davidia</taxon>
    </lineage>
</organism>
<gene>
    <name evidence="4" type="ORF">Din_041457</name>
</gene>
<dbReference type="GO" id="GO:0098542">
    <property type="term" value="P:defense response to other organism"/>
    <property type="evidence" value="ECO:0007669"/>
    <property type="project" value="InterPro"/>
</dbReference>
<evidence type="ECO:0000256" key="3">
    <source>
        <dbReference type="SAM" id="Phobius"/>
    </source>
</evidence>
<dbReference type="PANTHER" id="PTHR31415">
    <property type="entry name" value="OS05G0367900 PROTEIN"/>
    <property type="match status" value="1"/>
</dbReference>